<dbReference type="EMBL" id="JBFMIA010000006">
    <property type="protein sequence ID" value="MEW9501888.1"/>
    <property type="molecule type" value="Genomic_DNA"/>
</dbReference>
<comment type="pathway">
    <text evidence="3 12">Purine metabolism; IMP biosynthesis via de novo pathway; N(1)-(5-phospho-D-ribosyl)glycinamide from 5-phospho-alpha-D-ribose 1-diphosphate: step 2/2.</text>
</comment>
<keyword evidence="8 13" id="KW-0067">ATP-binding</keyword>
<evidence type="ECO:0000256" key="12">
    <source>
        <dbReference type="HAMAP-Rule" id="MF_00138"/>
    </source>
</evidence>
<evidence type="ECO:0000256" key="11">
    <source>
        <dbReference type="ARBA" id="ARBA00042864"/>
    </source>
</evidence>
<evidence type="ECO:0000256" key="2">
    <source>
        <dbReference type="ARBA" id="ARBA00001946"/>
    </source>
</evidence>
<name>A0ABV3Q3H2_9BACL</name>
<keyword evidence="16" id="KW-1185">Reference proteome</keyword>
<dbReference type="InterPro" id="IPR037123">
    <property type="entry name" value="PRibGlycinamide_synth_C_sf"/>
</dbReference>
<evidence type="ECO:0000256" key="7">
    <source>
        <dbReference type="ARBA" id="ARBA00022755"/>
    </source>
</evidence>
<keyword evidence="6 13" id="KW-0547">Nucleotide-binding</keyword>
<evidence type="ECO:0000256" key="4">
    <source>
        <dbReference type="ARBA" id="ARBA00013255"/>
    </source>
</evidence>
<feature type="domain" description="ATP-grasp" evidence="14">
    <location>
        <begin position="107"/>
        <end position="313"/>
    </location>
</feature>
<comment type="catalytic activity">
    <reaction evidence="12">
        <text>5-phospho-beta-D-ribosylamine + glycine + ATP = N(1)-(5-phospho-beta-D-ribosyl)glycinamide + ADP + phosphate + H(+)</text>
        <dbReference type="Rhea" id="RHEA:17453"/>
        <dbReference type="ChEBI" id="CHEBI:15378"/>
        <dbReference type="ChEBI" id="CHEBI:30616"/>
        <dbReference type="ChEBI" id="CHEBI:43474"/>
        <dbReference type="ChEBI" id="CHEBI:57305"/>
        <dbReference type="ChEBI" id="CHEBI:58681"/>
        <dbReference type="ChEBI" id="CHEBI:143788"/>
        <dbReference type="ChEBI" id="CHEBI:456216"/>
        <dbReference type="EC" id="6.3.4.13"/>
    </reaction>
</comment>
<dbReference type="InterPro" id="IPR013815">
    <property type="entry name" value="ATP_grasp_subdomain_1"/>
</dbReference>
<dbReference type="PROSITE" id="PS00184">
    <property type="entry name" value="GARS"/>
    <property type="match status" value="1"/>
</dbReference>
<comment type="cofactor">
    <cofactor evidence="2">
        <name>Mg(2+)</name>
        <dbReference type="ChEBI" id="CHEBI:18420"/>
    </cofactor>
</comment>
<evidence type="ECO:0000256" key="6">
    <source>
        <dbReference type="ARBA" id="ARBA00022741"/>
    </source>
</evidence>
<reference evidence="15 16" key="1">
    <citation type="journal article" date="1979" name="Int. J. Syst. Evol. Microbiol.">
        <title>Bacillus globisporus subsp. marinus subsp. nov.</title>
        <authorList>
            <person name="Liu H."/>
        </authorList>
    </citation>
    <scope>NUCLEOTIDE SEQUENCE [LARGE SCALE GENOMIC DNA]</scope>
    <source>
        <strain evidence="15 16">DSM 1297</strain>
    </source>
</reference>
<dbReference type="SMART" id="SM01209">
    <property type="entry name" value="GARS_A"/>
    <property type="match status" value="1"/>
</dbReference>
<evidence type="ECO:0000256" key="5">
    <source>
        <dbReference type="ARBA" id="ARBA00022598"/>
    </source>
</evidence>
<dbReference type="PANTHER" id="PTHR43472">
    <property type="entry name" value="PHOSPHORIBOSYLAMINE--GLYCINE LIGASE"/>
    <property type="match status" value="1"/>
</dbReference>
<organism evidence="15 16">
    <name type="scientific">Jeotgalibacillus marinus</name>
    <dbReference type="NCBI Taxonomy" id="86667"/>
    <lineage>
        <taxon>Bacteria</taxon>
        <taxon>Bacillati</taxon>
        <taxon>Bacillota</taxon>
        <taxon>Bacilli</taxon>
        <taxon>Bacillales</taxon>
        <taxon>Caryophanaceae</taxon>
        <taxon>Jeotgalibacillus</taxon>
    </lineage>
</organism>
<evidence type="ECO:0000256" key="9">
    <source>
        <dbReference type="ARBA" id="ARBA00038345"/>
    </source>
</evidence>
<sequence>MNVLVIGRGGREHAICYSLSKAPSVKTVFCAPGNAGISDVAERVAIEENNHAALVNFAKEENVELTIVGPEQPLAEGVVDVFLAEGLAVFGPTKKASIIEGSKSFAKDLMKKYNVPTAAYETFTDADQAKSYIQKQGAPIVIKADGLAAGKGVIVAMTLEEAITAVDDMLVHGQFGSSSAQIVVEEFLQGEEFSLMSLVHEDVILPLELAQDHKRAYDGDRGPNTGGMGAYSPIPHLPRNLTSDALETIVQPVVDAMIAEGRPFTGVLYAGLIMTTGGPKVIEFNARFGDPETQVVLPRLESDLAQVILQLLKGTKPEVVWSEKSLVGVVLAAEGYPGKYEKGLSLNAFEQQDQETMIFHAGTEWEENKLISTGGRVLLLATAGGTIQEAQQKIYEKIENKNTAGLFYRNDIGHRAITK</sequence>
<dbReference type="SUPFAM" id="SSF56059">
    <property type="entry name" value="Glutathione synthetase ATP-binding domain-like"/>
    <property type="match status" value="1"/>
</dbReference>
<dbReference type="InterPro" id="IPR020562">
    <property type="entry name" value="PRibGlycinamide_synth_N"/>
</dbReference>
<dbReference type="SUPFAM" id="SSF52440">
    <property type="entry name" value="PreATP-grasp domain"/>
    <property type="match status" value="1"/>
</dbReference>
<dbReference type="PANTHER" id="PTHR43472:SF1">
    <property type="entry name" value="PHOSPHORIBOSYLAMINE--GLYCINE LIGASE, CHLOROPLASTIC"/>
    <property type="match status" value="1"/>
</dbReference>
<evidence type="ECO:0000256" key="8">
    <source>
        <dbReference type="ARBA" id="ARBA00022840"/>
    </source>
</evidence>
<accession>A0ABV3Q3H2</accession>
<dbReference type="Proteomes" id="UP001556040">
    <property type="component" value="Unassembled WGS sequence"/>
</dbReference>
<dbReference type="Gene3D" id="3.30.1490.20">
    <property type="entry name" value="ATP-grasp fold, A domain"/>
    <property type="match status" value="1"/>
</dbReference>
<comment type="similarity">
    <text evidence="9 12">Belongs to the GARS family.</text>
</comment>
<keyword evidence="7 12" id="KW-0658">Purine biosynthesis</keyword>
<evidence type="ECO:0000259" key="14">
    <source>
        <dbReference type="PROSITE" id="PS50975"/>
    </source>
</evidence>
<evidence type="ECO:0000256" key="13">
    <source>
        <dbReference type="PROSITE-ProRule" id="PRU00409"/>
    </source>
</evidence>
<dbReference type="Gene3D" id="3.40.50.20">
    <property type="match status" value="1"/>
</dbReference>
<dbReference type="InterPro" id="IPR020559">
    <property type="entry name" value="PRibGlycinamide_synth_CS"/>
</dbReference>
<dbReference type="InterPro" id="IPR011054">
    <property type="entry name" value="Rudment_hybrid_motif"/>
</dbReference>
<comment type="caution">
    <text evidence="15">The sequence shown here is derived from an EMBL/GenBank/DDBJ whole genome shotgun (WGS) entry which is preliminary data.</text>
</comment>
<keyword evidence="5 12" id="KW-0436">Ligase</keyword>
<dbReference type="NCBIfam" id="TIGR00877">
    <property type="entry name" value="purD"/>
    <property type="match status" value="1"/>
</dbReference>
<evidence type="ECO:0000256" key="10">
    <source>
        <dbReference type="ARBA" id="ARBA00042242"/>
    </source>
</evidence>
<dbReference type="InterPro" id="IPR020560">
    <property type="entry name" value="PRibGlycinamide_synth_C-dom"/>
</dbReference>
<dbReference type="Pfam" id="PF02844">
    <property type="entry name" value="GARS_N"/>
    <property type="match status" value="1"/>
</dbReference>
<dbReference type="Gene3D" id="3.30.470.20">
    <property type="entry name" value="ATP-grasp fold, B domain"/>
    <property type="match status" value="1"/>
</dbReference>
<dbReference type="Gene3D" id="3.90.600.10">
    <property type="entry name" value="Phosphoribosylglycinamide synthetase, C-terminal domain"/>
    <property type="match status" value="1"/>
</dbReference>
<dbReference type="InterPro" id="IPR000115">
    <property type="entry name" value="PRibGlycinamide_synth"/>
</dbReference>
<dbReference type="SUPFAM" id="SSF51246">
    <property type="entry name" value="Rudiment single hybrid motif"/>
    <property type="match status" value="1"/>
</dbReference>
<dbReference type="Pfam" id="PF01071">
    <property type="entry name" value="GARS_A"/>
    <property type="match status" value="1"/>
</dbReference>
<dbReference type="PROSITE" id="PS50975">
    <property type="entry name" value="ATP_GRASP"/>
    <property type="match status" value="1"/>
</dbReference>
<evidence type="ECO:0000256" key="1">
    <source>
        <dbReference type="ARBA" id="ARBA00001936"/>
    </source>
</evidence>
<dbReference type="Pfam" id="PF02843">
    <property type="entry name" value="GARS_C"/>
    <property type="match status" value="1"/>
</dbReference>
<dbReference type="SMART" id="SM01210">
    <property type="entry name" value="GARS_C"/>
    <property type="match status" value="1"/>
</dbReference>
<dbReference type="InterPro" id="IPR020561">
    <property type="entry name" value="PRibGlycinamid_synth_ATP-grasp"/>
</dbReference>
<protein>
    <recommendedName>
        <fullName evidence="4 12">Phosphoribosylamine--glycine ligase</fullName>
        <ecNumber evidence="4 12">6.3.4.13</ecNumber>
    </recommendedName>
    <alternativeName>
        <fullName evidence="12">GARS</fullName>
    </alternativeName>
    <alternativeName>
        <fullName evidence="10 12">Glycinamide ribonucleotide synthetase</fullName>
    </alternativeName>
    <alternativeName>
        <fullName evidence="11 12">Phosphoribosylglycinamide synthetase</fullName>
    </alternativeName>
</protein>
<comment type="cofactor">
    <cofactor evidence="1">
        <name>Mn(2+)</name>
        <dbReference type="ChEBI" id="CHEBI:29035"/>
    </cofactor>
</comment>
<dbReference type="GO" id="GO:0004637">
    <property type="term" value="F:phosphoribosylamine-glycine ligase activity"/>
    <property type="evidence" value="ECO:0007669"/>
    <property type="project" value="UniProtKB-EC"/>
</dbReference>
<dbReference type="InterPro" id="IPR011761">
    <property type="entry name" value="ATP-grasp"/>
</dbReference>
<evidence type="ECO:0000313" key="15">
    <source>
        <dbReference type="EMBL" id="MEW9501888.1"/>
    </source>
</evidence>
<dbReference type="EC" id="6.3.4.13" evidence="4 12"/>
<evidence type="ECO:0000256" key="3">
    <source>
        <dbReference type="ARBA" id="ARBA00005174"/>
    </source>
</evidence>
<dbReference type="InterPro" id="IPR016185">
    <property type="entry name" value="PreATP-grasp_dom_sf"/>
</dbReference>
<proteinExistence type="inferred from homology"/>
<evidence type="ECO:0000313" key="16">
    <source>
        <dbReference type="Proteomes" id="UP001556040"/>
    </source>
</evidence>
<dbReference type="HAMAP" id="MF_00138">
    <property type="entry name" value="GARS"/>
    <property type="match status" value="1"/>
</dbReference>
<dbReference type="RefSeq" id="WP_367779376.1">
    <property type="nucleotide sequence ID" value="NZ_JBFMIA010000006.1"/>
</dbReference>
<gene>
    <name evidence="12 15" type="primary">purD</name>
    <name evidence="15" type="ORF">AB1471_08745</name>
</gene>